<sequence length="105" mass="10973">MVCSKSDVIGLLPAKSTGGDVSSGESSDDEDLIGPPIPSNLIAKDPDKVQSGDGGKDDKIKGDEDSYDELSGSDDEELSFEKRIPNSHEVEMRHGTKAVVAVAVG</sequence>
<reference evidence="2" key="1">
    <citation type="journal article" date="2013" name="BMC Genomics">
        <title>Unscrambling butterfly oogenesis.</title>
        <authorList>
            <person name="Carter J.M."/>
            <person name="Baker S.C."/>
            <person name="Pink R."/>
            <person name="Carter D.R."/>
            <person name="Collins A."/>
            <person name="Tomlin J."/>
            <person name="Gibbs M."/>
            <person name="Breuker C.J."/>
        </authorList>
    </citation>
    <scope>NUCLEOTIDE SEQUENCE</scope>
    <source>
        <tissue evidence="2">Ovary</tissue>
    </source>
</reference>
<name>S4PKU8_9NEOP</name>
<feature type="compositionally biased region" description="Basic and acidic residues" evidence="1">
    <location>
        <begin position="44"/>
        <end position="64"/>
    </location>
</feature>
<feature type="non-terminal residue" evidence="2">
    <location>
        <position position="105"/>
    </location>
</feature>
<protein>
    <submittedName>
        <fullName evidence="2">Gastrulation defective-like protein</fullName>
    </submittedName>
</protein>
<evidence type="ECO:0000256" key="1">
    <source>
        <dbReference type="SAM" id="MobiDB-lite"/>
    </source>
</evidence>
<dbReference type="EMBL" id="GAIX01002072">
    <property type="protein sequence ID" value="JAA90488.1"/>
    <property type="molecule type" value="Transcribed_RNA"/>
</dbReference>
<organism evidence="2">
    <name type="scientific">Pararge aegeria</name>
    <name type="common">speckled wood butterfly</name>
    <dbReference type="NCBI Taxonomy" id="116150"/>
    <lineage>
        <taxon>Eukaryota</taxon>
        <taxon>Metazoa</taxon>
        <taxon>Ecdysozoa</taxon>
        <taxon>Arthropoda</taxon>
        <taxon>Hexapoda</taxon>
        <taxon>Insecta</taxon>
        <taxon>Pterygota</taxon>
        <taxon>Neoptera</taxon>
        <taxon>Endopterygota</taxon>
        <taxon>Lepidoptera</taxon>
        <taxon>Glossata</taxon>
        <taxon>Ditrysia</taxon>
        <taxon>Papilionoidea</taxon>
        <taxon>Nymphalidae</taxon>
        <taxon>Satyrinae</taxon>
        <taxon>Satyrini</taxon>
        <taxon>Parargina</taxon>
        <taxon>Pararge</taxon>
    </lineage>
</organism>
<feature type="compositionally biased region" description="Acidic residues" evidence="1">
    <location>
        <begin position="65"/>
        <end position="78"/>
    </location>
</feature>
<proteinExistence type="predicted"/>
<feature type="region of interest" description="Disordered" evidence="1">
    <location>
        <begin position="1"/>
        <end position="79"/>
    </location>
</feature>
<accession>S4PKU8</accession>
<dbReference type="AlphaFoldDB" id="S4PKU8"/>
<evidence type="ECO:0000313" key="2">
    <source>
        <dbReference type="EMBL" id="JAA90488.1"/>
    </source>
</evidence>
<reference evidence="2" key="2">
    <citation type="submission" date="2013-05" db="EMBL/GenBank/DDBJ databases">
        <authorList>
            <person name="Carter J.-M."/>
            <person name="Baker S.C."/>
            <person name="Pink R."/>
            <person name="Carter D.R.F."/>
            <person name="Collins A."/>
            <person name="Tomlin J."/>
            <person name="Gibbs M."/>
            <person name="Breuker C.J."/>
        </authorList>
    </citation>
    <scope>NUCLEOTIDE SEQUENCE</scope>
    <source>
        <tissue evidence="2">Ovary</tissue>
    </source>
</reference>